<dbReference type="GO" id="GO:0016987">
    <property type="term" value="F:sigma factor activity"/>
    <property type="evidence" value="ECO:0007669"/>
    <property type="project" value="UniProtKB-KW"/>
</dbReference>
<evidence type="ECO:0000313" key="7">
    <source>
        <dbReference type="EMBL" id="TCK19445.1"/>
    </source>
</evidence>
<evidence type="ECO:0000259" key="5">
    <source>
        <dbReference type="Pfam" id="PF04542"/>
    </source>
</evidence>
<dbReference type="EMBL" id="SMFX01000001">
    <property type="protein sequence ID" value="TCK19445.1"/>
    <property type="molecule type" value="Genomic_DNA"/>
</dbReference>
<evidence type="ECO:0000256" key="3">
    <source>
        <dbReference type="ARBA" id="ARBA00023082"/>
    </source>
</evidence>
<feature type="domain" description="RNA polymerase sigma factor 70 region 4 type 2" evidence="6">
    <location>
        <begin position="108"/>
        <end position="159"/>
    </location>
</feature>
<keyword evidence="2" id="KW-0805">Transcription regulation</keyword>
<keyword evidence="8" id="KW-1185">Reference proteome</keyword>
<feature type="domain" description="RNA polymerase sigma-70 region 2" evidence="5">
    <location>
        <begin position="17"/>
        <end position="80"/>
    </location>
</feature>
<evidence type="ECO:0000256" key="4">
    <source>
        <dbReference type="ARBA" id="ARBA00023163"/>
    </source>
</evidence>
<reference evidence="7 8" key="1">
    <citation type="submission" date="2019-03" db="EMBL/GenBank/DDBJ databases">
        <title>Genomic Encyclopedia of Type Strains, Phase IV (KMG-IV): sequencing the most valuable type-strain genomes for metagenomic binning, comparative biology and taxonomic classification.</title>
        <authorList>
            <person name="Goeker M."/>
        </authorList>
    </citation>
    <scope>NUCLEOTIDE SEQUENCE [LARGE SCALE GENOMIC DNA]</scope>
    <source>
        <strain evidence="7 8">DSM 19610</strain>
    </source>
</reference>
<dbReference type="GO" id="GO:0006352">
    <property type="term" value="P:DNA-templated transcription initiation"/>
    <property type="evidence" value="ECO:0007669"/>
    <property type="project" value="InterPro"/>
</dbReference>
<evidence type="ECO:0000259" key="6">
    <source>
        <dbReference type="Pfam" id="PF08281"/>
    </source>
</evidence>
<gene>
    <name evidence="7" type="ORF">DFR30_2756</name>
</gene>
<dbReference type="SUPFAM" id="SSF88946">
    <property type="entry name" value="Sigma2 domain of RNA polymerase sigma factors"/>
    <property type="match status" value="1"/>
</dbReference>
<keyword evidence="4" id="KW-0804">Transcription</keyword>
<dbReference type="InterPro" id="IPR013324">
    <property type="entry name" value="RNA_pol_sigma_r3/r4-like"/>
</dbReference>
<name>A0A4R1HGA6_9GAMM</name>
<dbReference type="InterPro" id="IPR014284">
    <property type="entry name" value="RNA_pol_sigma-70_dom"/>
</dbReference>
<dbReference type="InterPro" id="IPR013325">
    <property type="entry name" value="RNA_pol_sigma_r2"/>
</dbReference>
<dbReference type="NCBIfam" id="TIGR02937">
    <property type="entry name" value="sigma70-ECF"/>
    <property type="match status" value="1"/>
</dbReference>
<dbReference type="PANTHER" id="PTHR43133">
    <property type="entry name" value="RNA POLYMERASE ECF-TYPE SIGMA FACTO"/>
    <property type="match status" value="1"/>
</dbReference>
<dbReference type="Gene3D" id="1.10.1740.10">
    <property type="match status" value="1"/>
</dbReference>
<dbReference type="InterPro" id="IPR039425">
    <property type="entry name" value="RNA_pol_sigma-70-like"/>
</dbReference>
<evidence type="ECO:0000313" key="8">
    <source>
        <dbReference type="Proteomes" id="UP000295707"/>
    </source>
</evidence>
<comment type="caution">
    <text evidence="7">The sequence shown here is derived from an EMBL/GenBank/DDBJ whole genome shotgun (WGS) entry which is preliminary data.</text>
</comment>
<dbReference type="InterPro" id="IPR007627">
    <property type="entry name" value="RNA_pol_sigma70_r2"/>
</dbReference>
<dbReference type="Proteomes" id="UP000295707">
    <property type="component" value="Unassembled WGS sequence"/>
</dbReference>
<dbReference type="OrthoDB" id="9797134at2"/>
<dbReference type="PANTHER" id="PTHR43133:SF25">
    <property type="entry name" value="RNA POLYMERASE SIGMA FACTOR RFAY-RELATED"/>
    <property type="match status" value="1"/>
</dbReference>
<dbReference type="GO" id="GO:0003677">
    <property type="term" value="F:DNA binding"/>
    <property type="evidence" value="ECO:0007669"/>
    <property type="project" value="InterPro"/>
</dbReference>
<proteinExistence type="inferred from homology"/>
<dbReference type="RefSeq" id="WP_132974123.1">
    <property type="nucleotide sequence ID" value="NZ_SMFX01000001.1"/>
</dbReference>
<evidence type="ECO:0000256" key="2">
    <source>
        <dbReference type="ARBA" id="ARBA00023015"/>
    </source>
</evidence>
<dbReference type="Gene3D" id="1.10.10.10">
    <property type="entry name" value="Winged helix-like DNA-binding domain superfamily/Winged helix DNA-binding domain"/>
    <property type="match status" value="1"/>
</dbReference>
<sequence length="182" mass="21176">MISNLCKNRQFKRELSDYRENLYRIAYSWCHNPALADDLVQETMSKALKNSGQLRDPKTLRAWLYRILSNCWRDHFRRSRDTVDIDDVILIEKDTPELCHDRQMIINSVRRAIEHLPMGQRQVISLVDLEGCTYIEVAGILDVPIGTVMSRLSRARKALKAKLLNDEIRQDPDNVCHIGTVK</sequence>
<dbReference type="AlphaFoldDB" id="A0A4R1HGA6"/>
<comment type="similarity">
    <text evidence="1">Belongs to the sigma-70 factor family. ECF subfamily.</text>
</comment>
<protein>
    <submittedName>
        <fullName evidence="7">RNA polymerase sigma-70 factor (ECF subfamily)</fullName>
    </submittedName>
</protein>
<dbReference type="InterPro" id="IPR013249">
    <property type="entry name" value="RNA_pol_sigma70_r4_t2"/>
</dbReference>
<keyword evidence="3" id="KW-0731">Sigma factor</keyword>
<dbReference type="Pfam" id="PF08281">
    <property type="entry name" value="Sigma70_r4_2"/>
    <property type="match status" value="1"/>
</dbReference>
<dbReference type="CDD" id="cd06171">
    <property type="entry name" value="Sigma70_r4"/>
    <property type="match status" value="1"/>
</dbReference>
<evidence type="ECO:0000256" key="1">
    <source>
        <dbReference type="ARBA" id="ARBA00010641"/>
    </source>
</evidence>
<accession>A0A4R1HGA6</accession>
<dbReference type="Pfam" id="PF04542">
    <property type="entry name" value="Sigma70_r2"/>
    <property type="match status" value="1"/>
</dbReference>
<dbReference type="InterPro" id="IPR036388">
    <property type="entry name" value="WH-like_DNA-bd_sf"/>
</dbReference>
<organism evidence="7 8">
    <name type="scientific">Thiogranum longum</name>
    <dbReference type="NCBI Taxonomy" id="1537524"/>
    <lineage>
        <taxon>Bacteria</taxon>
        <taxon>Pseudomonadati</taxon>
        <taxon>Pseudomonadota</taxon>
        <taxon>Gammaproteobacteria</taxon>
        <taxon>Chromatiales</taxon>
        <taxon>Ectothiorhodospiraceae</taxon>
        <taxon>Thiogranum</taxon>
    </lineage>
</organism>
<dbReference type="SUPFAM" id="SSF88659">
    <property type="entry name" value="Sigma3 and sigma4 domains of RNA polymerase sigma factors"/>
    <property type="match status" value="1"/>
</dbReference>